<proteinExistence type="predicted"/>
<dbReference type="GeneID" id="37069147"/>
<evidence type="ECO:0000313" key="2">
    <source>
        <dbReference type="Proteomes" id="UP000247233"/>
    </source>
</evidence>
<dbReference type="EMBL" id="MSFL01000035">
    <property type="protein sequence ID" value="PWY68611.1"/>
    <property type="molecule type" value="Genomic_DNA"/>
</dbReference>
<dbReference type="Proteomes" id="UP000247233">
    <property type="component" value="Unassembled WGS sequence"/>
</dbReference>
<accession>A0A317V5P7</accession>
<organism evidence="1 2">
    <name type="scientific">Aspergillus heteromorphus CBS 117.55</name>
    <dbReference type="NCBI Taxonomy" id="1448321"/>
    <lineage>
        <taxon>Eukaryota</taxon>
        <taxon>Fungi</taxon>
        <taxon>Dikarya</taxon>
        <taxon>Ascomycota</taxon>
        <taxon>Pezizomycotina</taxon>
        <taxon>Eurotiomycetes</taxon>
        <taxon>Eurotiomycetidae</taxon>
        <taxon>Eurotiales</taxon>
        <taxon>Aspergillaceae</taxon>
        <taxon>Aspergillus</taxon>
        <taxon>Aspergillus subgen. Circumdati</taxon>
    </lineage>
</organism>
<gene>
    <name evidence="1" type="ORF">BO70DRAFT_400240</name>
</gene>
<reference evidence="1 2" key="1">
    <citation type="submission" date="2016-12" db="EMBL/GenBank/DDBJ databases">
        <title>The genomes of Aspergillus section Nigri reveals drivers in fungal speciation.</title>
        <authorList>
            <consortium name="DOE Joint Genome Institute"/>
            <person name="Vesth T.C."/>
            <person name="Nybo J."/>
            <person name="Theobald S."/>
            <person name="Brandl J."/>
            <person name="Frisvad J.C."/>
            <person name="Nielsen K.F."/>
            <person name="Lyhne E.K."/>
            <person name="Kogle M.E."/>
            <person name="Kuo A."/>
            <person name="Riley R."/>
            <person name="Clum A."/>
            <person name="Nolan M."/>
            <person name="Lipzen A."/>
            <person name="Salamov A."/>
            <person name="Henrissat B."/>
            <person name="Wiebenga A."/>
            <person name="De Vries R.P."/>
            <person name="Grigoriev I.V."/>
            <person name="Mortensen U.H."/>
            <person name="Andersen M.R."/>
            <person name="Baker S.E."/>
        </authorList>
    </citation>
    <scope>NUCLEOTIDE SEQUENCE [LARGE SCALE GENOMIC DNA]</scope>
    <source>
        <strain evidence="1 2">CBS 117.55</strain>
    </source>
</reference>
<name>A0A317V5P7_9EURO</name>
<dbReference type="AlphaFoldDB" id="A0A317V5P7"/>
<evidence type="ECO:0000313" key="1">
    <source>
        <dbReference type="EMBL" id="PWY68611.1"/>
    </source>
</evidence>
<keyword evidence="2" id="KW-1185">Reference proteome</keyword>
<dbReference type="VEuPathDB" id="FungiDB:BO70DRAFT_400240"/>
<protein>
    <submittedName>
        <fullName evidence="1">Uncharacterized protein</fullName>
    </submittedName>
</protein>
<sequence length="170" mass="20020">MLKRGTGNRRPEGPDISLYNANEELLSPIQSLPPKYWIAPYDLEDSDVFPLPTPSFNDFKPDPYFVYIRTDLSNYCYRLVNMEGKLVPEEKCRFNPDTCRQLEFDRAVVESFRDYLTRLNPQYIPNRYSPTILEVIRICGNMVWENLKMFEVKGSLDSHSNYTRRMDGRS</sequence>
<dbReference type="RefSeq" id="XP_025395321.1">
    <property type="nucleotide sequence ID" value="XM_025546910.1"/>
</dbReference>
<comment type="caution">
    <text evidence="1">The sequence shown here is derived from an EMBL/GenBank/DDBJ whole genome shotgun (WGS) entry which is preliminary data.</text>
</comment>